<gene>
    <name evidence="2" type="ORF">SAMN02982922_3903</name>
</gene>
<dbReference type="InterPro" id="IPR038695">
    <property type="entry name" value="Saro_0823-like_sf"/>
</dbReference>
<dbReference type="PANTHER" id="PTHR37953:SF1">
    <property type="entry name" value="UPF0127 PROTEIN MJ1496"/>
    <property type="match status" value="1"/>
</dbReference>
<evidence type="ECO:0000313" key="3">
    <source>
        <dbReference type="Proteomes" id="UP000193083"/>
    </source>
</evidence>
<name>A0A1X7PDU0_9HYPH</name>
<organism evidence="2 3">
    <name type="scientific">Mesorhizobium australicum</name>
    <dbReference type="NCBI Taxonomy" id="536018"/>
    <lineage>
        <taxon>Bacteria</taxon>
        <taxon>Pseudomonadati</taxon>
        <taxon>Pseudomonadota</taxon>
        <taxon>Alphaproteobacteria</taxon>
        <taxon>Hyphomicrobiales</taxon>
        <taxon>Phyllobacteriaceae</taxon>
        <taxon>Mesorhizobium</taxon>
    </lineage>
</organism>
<dbReference type="PANTHER" id="PTHR37953">
    <property type="entry name" value="UPF0127 PROTEIN MJ1496"/>
    <property type="match status" value="1"/>
</dbReference>
<keyword evidence="1" id="KW-0732">Signal</keyword>
<dbReference type="Pfam" id="PF02643">
    <property type="entry name" value="DUF192"/>
    <property type="match status" value="1"/>
</dbReference>
<reference evidence="2 3" key="1">
    <citation type="submission" date="2017-04" db="EMBL/GenBank/DDBJ databases">
        <authorList>
            <person name="Afonso C.L."/>
            <person name="Miller P.J."/>
            <person name="Scott M.A."/>
            <person name="Spackman E."/>
            <person name="Goraichik I."/>
            <person name="Dimitrov K.M."/>
            <person name="Suarez D.L."/>
            <person name="Swayne D.E."/>
        </authorList>
    </citation>
    <scope>NUCLEOTIDE SEQUENCE [LARGE SCALE GENOMIC DNA]</scope>
    <source>
        <strain evidence="2 3">B5P</strain>
    </source>
</reference>
<evidence type="ECO:0000256" key="1">
    <source>
        <dbReference type="SAM" id="SignalP"/>
    </source>
</evidence>
<accession>A0A1X7PDU0</accession>
<dbReference type="EMBL" id="FXBL01000004">
    <property type="protein sequence ID" value="SMH49361.1"/>
    <property type="molecule type" value="Genomic_DNA"/>
</dbReference>
<proteinExistence type="predicted"/>
<keyword evidence="3" id="KW-1185">Reference proteome</keyword>
<sequence>MMGLHVRAALAALSLALIAFAAALAPAGADSRAMRLPVHMVKLAADTATGQKFFSIEVADEASEQERGLMFREEMPDDRGMLFDLGRTRQASFWMENTPMPLDLLFIGEDGRVRAILPGQPYSRAPISPGVPVRFVLELKEGTSAKNGIAPGDRLRHPVIDAVAGSN</sequence>
<dbReference type="Gene3D" id="2.60.120.1140">
    <property type="entry name" value="Protein of unknown function DUF192"/>
    <property type="match status" value="1"/>
</dbReference>
<feature type="chain" id="PRO_5012869342" description="DUF192 domain-containing protein" evidence="1">
    <location>
        <begin position="22"/>
        <end position="167"/>
    </location>
</feature>
<dbReference type="Proteomes" id="UP000193083">
    <property type="component" value="Unassembled WGS sequence"/>
</dbReference>
<dbReference type="AlphaFoldDB" id="A0A1X7PDU0"/>
<evidence type="ECO:0000313" key="2">
    <source>
        <dbReference type="EMBL" id="SMH49361.1"/>
    </source>
</evidence>
<protein>
    <recommendedName>
        <fullName evidence="4">DUF192 domain-containing protein</fullName>
    </recommendedName>
</protein>
<dbReference type="InterPro" id="IPR003795">
    <property type="entry name" value="DUF192"/>
</dbReference>
<evidence type="ECO:0008006" key="4">
    <source>
        <dbReference type="Google" id="ProtNLM"/>
    </source>
</evidence>
<feature type="signal peptide" evidence="1">
    <location>
        <begin position="1"/>
        <end position="21"/>
    </location>
</feature>